<sequence>YLSTEYIVFKEIKATFLGNTIAERVLTHLKLLILELRSKGFKRSDLSKLRKIDPEELFIDFKYRLEEDFKLMEILQAYENWIEQIKNSQFLDFLRCYLELFRFEINEVYEKSWYKENPVKLTSNSLKIIDEVLVKLIRSEIIDSRARRKFLKRFRKR</sequence>
<dbReference type="EMBL" id="BARV01003799">
    <property type="protein sequence ID" value="GAI11862.1"/>
    <property type="molecule type" value="Genomic_DNA"/>
</dbReference>
<dbReference type="AlphaFoldDB" id="X1KXP8"/>
<gene>
    <name evidence="1" type="ORF">S06H3_08857</name>
</gene>
<organism evidence="1">
    <name type="scientific">marine sediment metagenome</name>
    <dbReference type="NCBI Taxonomy" id="412755"/>
    <lineage>
        <taxon>unclassified sequences</taxon>
        <taxon>metagenomes</taxon>
        <taxon>ecological metagenomes</taxon>
    </lineage>
</organism>
<proteinExistence type="predicted"/>
<feature type="non-terminal residue" evidence="1">
    <location>
        <position position="1"/>
    </location>
</feature>
<evidence type="ECO:0000313" key="1">
    <source>
        <dbReference type="EMBL" id="GAI11862.1"/>
    </source>
</evidence>
<name>X1KXP8_9ZZZZ</name>
<reference evidence="1" key="1">
    <citation type="journal article" date="2014" name="Front. Microbiol.">
        <title>High frequency of phylogenetically diverse reductive dehalogenase-homologous genes in deep subseafloor sedimentary metagenomes.</title>
        <authorList>
            <person name="Kawai M."/>
            <person name="Futagami T."/>
            <person name="Toyoda A."/>
            <person name="Takaki Y."/>
            <person name="Nishi S."/>
            <person name="Hori S."/>
            <person name="Arai W."/>
            <person name="Tsubouchi T."/>
            <person name="Morono Y."/>
            <person name="Uchiyama I."/>
            <person name="Ito T."/>
            <person name="Fujiyama A."/>
            <person name="Inagaki F."/>
            <person name="Takami H."/>
        </authorList>
    </citation>
    <scope>NUCLEOTIDE SEQUENCE</scope>
    <source>
        <strain evidence="1">Expedition CK06-06</strain>
    </source>
</reference>
<accession>X1KXP8</accession>
<comment type="caution">
    <text evidence="1">The sequence shown here is derived from an EMBL/GenBank/DDBJ whole genome shotgun (WGS) entry which is preliminary data.</text>
</comment>
<protein>
    <submittedName>
        <fullName evidence="1">Uncharacterized protein</fullName>
    </submittedName>
</protein>